<dbReference type="Pfam" id="PF13830">
    <property type="entry name" value="DUF4192"/>
    <property type="match status" value="1"/>
</dbReference>
<dbReference type="AlphaFoldDB" id="A0A285JE05"/>
<evidence type="ECO:0008006" key="4">
    <source>
        <dbReference type="Google" id="ProtNLM"/>
    </source>
</evidence>
<name>A0A285JE05_9ACTN</name>
<dbReference type="InterPro" id="IPR025447">
    <property type="entry name" value="DUF4192"/>
</dbReference>
<reference evidence="2 3" key="1">
    <citation type="submission" date="2017-09" db="EMBL/GenBank/DDBJ databases">
        <authorList>
            <person name="Ehlers B."/>
            <person name="Leendertz F.H."/>
        </authorList>
    </citation>
    <scope>NUCLEOTIDE SEQUENCE [LARGE SCALE GENOMIC DNA]</scope>
    <source>
        <strain evidence="2 3">CGMCC 4.6857</strain>
    </source>
</reference>
<accession>A0A285JE05</accession>
<organism evidence="2 3">
    <name type="scientific">Paractinoplanes atraurantiacus</name>
    <dbReference type="NCBI Taxonomy" id="1036182"/>
    <lineage>
        <taxon>Bacteria</taxon>
        <taxon>Bacillati</taxon>
        <taxon>Actinomycetota</taxon>
        <taxon>Actinomycetes</taxon>
        <taxon>Micromonosporales</taxon>
        <taxon>Micromonosporaceae</taxon>
        <taxon>Paractinoplanes</taxon>
    </lineage>
</organism>
<dbReference type="EMBL" id="OBDY01000019">
    <property type="protein sequence ID" value="SNY58509.1"/>
    <property type="molecule type" value="Genomic_DNA"/>
</dbReference>
<gene>
    <name evidence="2" type="ORF">SAMN05421748_119122</name>
</gene>
<feature type="region of interest" description="Disordered" evidence="1">
    <location>
        <begin position="351"/>
        <end position="407"/>
    </location>
</feature>
<evidence type="ECO:0000313" key="3">
    <source>
        <dbReference type="Proteomes" id="UP000219612"/>
    </source>
</evidence>
<protein>
    <recommendedName>
        <fullName evidence="4">DUF4192 domain-containing protein</fullName>
    </recommendedName>
</protein>
<sequence length="407" mass="43248">MTPECSITVRTAAELITATPYLIGFHPTNSVVVLGVLDGVVAFAARHDLPPPGVSVDCVSLAACVADQRVRLFAVIGYGSEERVTRAIQQTRVVLERAGGSVFEALRVTEGRWWSYSCPESCDGQVDGHPCLPPHHPLAAAAVFNGMVALPDRKALVASVAPVGGEARAAMVVATARALVRAVELRAAEQHDGLVEGRGGRSGKRGGRLVRRVGRAAVREAEARHRSGGELTDDEAAWLGVVLIDAAVLGYALDRFGPEPWRLELWNGLLRRVEPAFVAGPAALLAYVAWRAGNGPLARVALDRGLREDPGHRLLGVLDGLLSASIGPHAVEDLAPPSRLVPPGLLLTADPRAATRATKRLKTGGRSRQGAASRDKQGVDGWKRQGLGGRQWQGAAGPRRGNERRRQ</sequence>
<dbReference type="OrthoDB" id="3264463at2"/>
<evidence type="ECO:0000256" key="1">
    <source>
        <dbReference type="SAM" id="MobiDB-lite"/>
    </source>
</evidence>
<dbReference type="Proteomes" id="UP000219612">
    <property type="component" value="Unassembled WGS sequence"/>
</dbReference>
<dbReference type="RefSeq" id="WP_097325404.1">
    <property type="nucleotide sequence ID" value="NZ_OBDY01000019.1"/>
</dbReference>
<evidence type="ECO:0000313" key="2">
    <source>
        <dbReference type="EMBL" id="SNY58509.1"/>
    </source>
</evidence>
<proteinExistence type="predicted"/>
<feature type="compositionally biased region" description="Basic and acidic residues" evidence="1">
    <location>
        <begin position="373"/>
        <end position="383"/>
    </location>
</feature>
<keyword evidence="3" id="KW-1185">Reference proteome</keyword>